<evidence type="ECO:0000313" key="2">
    <source>
        <dbReference type="EMBL" id="MDA5400479.1"/>
    </source>
</evidence>
<dbReference type="Pfam" id="PF09414">
    <property type="entry name" value="RNA_ligase"/>
    <property type="match status" value="1"/>
</dbReference>
<dbReference type="Gene3D" id="3.30.470.30">
    <property type="entry name" value="DNA ligase/mRNA capping enzyme"/>
    <property type="match status" value="1"/>
</dbReference>
<dbReference type="PANTHER" id="PTHR43883">
    <property type="entry name" value="SLR0207 PROTEIN"/>
    <property type="match status" value="1"/>
</dbReference>
<proteinExistence type="predicted"/>
<gene>
    <name evidence="2" type="ORF">OQ273_18030</name>
</gene>
<dbReference type="GO" id="GO:0016874">
    <property type="term" value="F:ligase activity"/>
    <property type="evidence" value="ECO:0007669"/>
    <property type="project" value="UniProtKB-KW"/>
</dbReference>
<evidence type="ECO:0000313" key="3">
    <source>
        <dbReference type="Proteomes" id="UP001151234"/>
    </source>
</evidence>
<organism evidence="2 3">
    <name type="scientific">Hoeflea prorocentri</name>
    <dbReference type="NCBI Taxonomy" id="1922333"/>
    <lineage>
        <taxon>Bacteria</taxon>
        <taxon>Pseudomonadati</taxon>
        <taxon>Pseudomonadota</taxon>
        <taxon>Alphaproteobacteria</taxon>
        <taxon>Hyphomicrobiales</taxon>
        <taxon>Rhizobiaceae</taxon>
        <taxon>Hoeflea</taxon>
    </lineage>
</organism>
<sequence>MSSLDGLMVEDVVITEKMDGENTTIHREGTHARSPDSRYHPSRDWLKAYAAGVSIRLSQDERVVGEYLYARHSVSYENLQSYFLGFAWIIGDEVQSWDSSMSCFEELGIKPVPLLYRGEFKPELFDEIIASLDMMKHEGFVVRTADAFKEPDMSAKMGKYVRADHVQSETHWMRSKLIPNRLAGE</sequence>
<dbReference type="PANTHER" id="PTHR43883:SF1">
    <property type="entry name" value="GLUCONOKINASE"/>
    <property type="match status" value="1"/>
</dbReference>
<dbReference type="InterPro" id="IPR052732">
    <property type="entry name" value="Cell-binding_unc_protein"/>
</dbReference>
<dbReference type="RefSeq" id="WP_267992073.1">
    <property type="nucleotide sequence ID" value="NZ_JAPJZI010000001.1"/>
</dbReference>
<dbReference type="InterPro" id="IPR021122">
    <property type="entry name" value="RNA_ligase_dom_REL/Rnl2"/>
</dbReference>
<comment type="caution">
    <text evidence="2">The sequence shown here is derived from an EMBL/GenBank/DDBJ whole genome shotgun (WGS) entry which is preliminary data.</text>
</comment>
<name>A0A9X3ZIQ2_9HYPH</name>
<feature type="domain" description="RNA ligase" evidence="1">
    <location>
        <begin position="11"/>
        <end position="160"/>
    </location>
</feature>
<protein>
    <submittedName>
        <fullName evidence="2">RNA ligase family protein</fullName>
    </submittedName>
</protein>
<evidence type="ECO:0000259" key="1">
    <source>
        <dbReference type="Pfam" id="PF09414"/>
    </source>
</evidence>
<dbReference type="EMBL" id="JAPJZI010000001">
    <property type="protein sequence ID" value="MDA5400479.1"/>
    <property type="molecule type" value="Genomic_DNA"/>
</dbReference>
<keyword evidence="3" id="KW-1185">Reference proteome</keyword>
<dbReference type="SUPFAM" id="SSF56091">
    <property type="entry name" value="DNA ligase/mRNA capping enzyme, catalytic domain"/>
    <property type="match status" value="1"/>
</dbReference>
<keyword evidence="2" id="KW-0436">Ligase</keyword>
<dbReference type="Proteomes" id="UP001151234">
    <property type="component" value="Unassembled WGS sequence"/>
</dbReference>
<dbReference type="AlphaFoldDB" id="A0A9X3ZIQ2"/>
<reference evidence="2" key="1">
    <citation type="submission" date="2022-11" db="EMBL/GenBank/DDBJ databases">
        <title>Draft genome sequence of Hoeflea poritis E7-10 and Hoeflea prorocentri PM5-8, separated from scleractinian coral Porites lutea and marine dinoflagellate.</title>
        <authorList>
            <person name="Zhang G."/>
            <person name="Wei Q."/>
            <person name="Cai L."/>
        </authorList>
    </citation>
    <scope>NUCLEOTIDE SEQUENCE</scope>
    <source>
        <strain evidence="2">PM5-8</strain>
    </source>
</reference>
<accession>A0A9X3ZIQ2</accession>